<evidence type="ECO:0000313" key="12">
    <source>
        <dbReference type="EMBL" id="TPR42932.1"/>
    </source>
</evidence>
<dbReference type="AlphaFoldDB" id="A0A9Q8INA7"/>
<dbReference type="GO" id="GO:0009435">
    <property type="term" value="P:NAD+ biosynthetic process"/>
    <property type="evidence" value="ECO:0007669"/>
    <property type="project" value="UniProtKB-UniRule"/>
</dbReference>
<organism evidence="12 13">
    <name type="scientific">Apilactobacillus micheneri</name>
    <dbReference type="NCBI Taxonomy" id="1899430"/>
    <lineage>
        <taxon>Bacteria</taxon>
        <taxon>Bacillati</taxon>
        <taxon>Bacillota</taxon>
        <taxon>Bacilli</taxon>
        <taxon>Lactobacillales</taxon>
        <taxon>Lactobacillaceae</taxon>
        <taxon>Apilactobacillus</taxon>
    </lineage>
</organism>
<dbReference type="EMBL" id="QUBG01000009">
    <property type="protein sequence ID" value="TPR42932.1"/>
    <property type="molecule type" value="Genomic_DNA"/>
</dbReference>
<keyword evidence="4 10" id="KW-0808">Transferase</keyword>
<dbReference type="CDD" id="cd02165">
    <property type="entry name" value="NMNAT"/>
    <property type="match status" value="1"/>
</dbReference>
<evidence type="ECO:0000256" key="8">
    <source>
        <dbReference type="ARBA" id="ARBA00023027"/>
    </source>
</evidence>
<keyword evidence="5 10" id="KW-0548">Nucleotidyltransferase</keyword>
<evidence type="ECO:0000256" key="10">
    <source>
        <dbReference type="HAMAP-Rule" id="MF_00244"/>
    </source>
</evidence>
<keyword evidence="8 10" id="KW-0520">NAD</keyword>
<sequence>MRKKKIGILGGTFNPIHNGHLFIAEQVRTKLNLDKVLFMPDYIPPHIDQKSAISSVDRVNMVHLAIKDNHNFGILMDEIDRKGKSYTYDTMSALVRNNRNVDYYFIIGGDMVHYLPKWYKIDELTKIIKFVGVQREEYDNNSKYSIIKLNVHKLDISSTLIRNSIKDGQSVRYLIPDEVLQYIKEHRIYE</sequence>
<dbReference type="PANTHER" id="PTHR39321">
    <property type="entry name" value="NICOTINATE-NUCLEOTIDE ADENYLYLTRANSFERASE-RELATED"/>
    <property type="match status" value="1"/>
</dbReference>
<dbReference type="Pfam" id="PF01467">
    <property type="entry name" value="CTP_transf_like"/>
    <property type="match status" value="1"/>
</dbReference>
<dbReference type="NCBIfam" id="TIGR00125">
    <property type="entry name" value="cyt_tran_rel"/>
    <property type="match status" value="1"/>
</dbReference>
<dbReference type="RefSeq" id="WP_140925028.1">
    <property type="nucleotide sequence ID" value="NZ_QUBF01000008.1"/>
</dbReference>
<evidence type="ECO:0000256" key="2">
    <source>
        <dbReference type="ARBA" id="ARBA00005019"/>
    </source>
</evidence>
<feature type="domain" description="Cytidyltransferase-like" evidence="11">
    <location>
        <begin position="8"/>
        <end position="163"/>
    </location>
</feature>
<dbReference type="NCBIfam" id="TIGR00482">
    <property type="entry name" value="nicotinate (nicotinamide) nucleotide adenylyltransferase"/>
    <property type="match status" value="1"/>
</dbReference>
<keyword evidence="6 10" id="KW-0547">Nucleotide-binding</keyword>
<dbReference type="NCBIfam" id="NF000841">
    <property type="entry name" value="PRK00071.1-4"/>
    <property type="match status" value="1"/>
</dbReference>
<evidence type="ECO:0000256" key="5">
    <source>
        <dbReference type="ARBA" id="ARBA00022695"/>
    </source>
</evidence>
<evidence type="ECO:0000256" key="1">
    <source>
        <dbReference type="ARBA" id="ARBA00002324"/>
    </source>
</evidence>
<dbReference type="EC" id="2.7.7.18" evidence="10"/>
<evidence type="ECO:0000313" key="13">
    <source>
        <dbReference type="Proteomes" id="UP000784700"/>
    </source>
</evidence>
<protein>
    <recommendedName>
        <fullName evidence="10">Probable nicotinate-nucleotide adenylyltransferase</fullName>
        <ecNumber evidence="10">2.7.7.18</ecNumber>
    </recommendedName>
    <alternativeName>
        <fullName evidence="10">Deamido-NAD(+) diphosphorylase</fullName>
    </alternativeName>
    <alternativeName>
        <fullName evidence="10">Deamido-NAD(+) pyrophosphorylase</fullName>
    </alternativeName>
    <alternativeName>
        <fullName evidence="10">Nicotinate mononucleotide adenylyltransferase</fullName>
        <shortName evidence="10">NaMN adenylyltransferase</shortName>
    </alternativeName>
</protein>
<dbReference type="Gene3D" id="3.40.50.620">
    <property type="entry name" value="HUPs"/>
    <property type="match status" value="1"/>
</dbReference>
<evidence type="ECO:0000256" key="6">
    <source>
        <dbReference type="ARBA" id="ARBA00022741"/>
    </source>
</evidence>
<dbReference type="GO" id="GO:0004515">
    <property type="term" value="F:nicotinate-nucleotide adenylyltransferase activity"/>
    <property type="evidence" value="ECO:0007669"/>
    <property type="project" value="UniProtKB-UniRule"/>
</dbReference>
<dbReference type="InterPro" id="IPR014729">
    <property type="entry name" value="Rossmann-like_a/b/a_fold"/>
</dbReference>
<comment type="function">
    <text evidence="1 10">Catalyzes the reversible adenylation of nicotinate mononucleotide (NaMN) to nicotinic acid adenine dinucleotide (NaAD).</text>
</comment>
<evidence type="ECO:0000256" key="3">
    <source>
        <dbReference type="ARBA" id="ARBA00022642"/>
    </source>
</evidence>
<comment type="caution">
    <text evidence="12">The sequence shown here is derived from an EMBL/GenBank/DDBJ whole genome shotgun (WGS) entry which is preliminary data.</text>
</comment>
<evidence type="ECO:0000256" key="7">
    <source>
        <dbReference type="ARBA" id="ARBA00022840"/>
    </source>
</evidence>
<name>A0A9Q8INA7_9LACO</name>
<evidence type="ECO:0000256" key="4">
    <source>
        <dbReference type="ARBA" id="ARBA00022679"/>
    </source>
</evidence>
<dbReference type="GeneID" id="58107911"/>
<proteinExistence type="inferred from homology"/>
<dbReference type="InterPro" id="IPR005248">
    <property type="entry name" value="NadD/NMNAT"/>
</dbReference>
<dbReference type="SUPFAM" id="SSF52374">
    <property type="entry name" value="Nucleotidylyl transferase"/>
    <property type="match status" value="1"/>
</dbReference>
<keyword evidence="3 10" id="KW-0662">Pyridine nucleotide biosynthesis</keyword>
<gene>
    <name evidence="10" type="primary">nadD</name>
    <name evidence="12" type="ORF">DY130_06885</name>
</gene>
<keyword evidence="7 10" id="KW-0067">ATP-binding</keyword>
<comment type="similarity">
    <text evidence="10">Belongs to the NadD family.</text>
</comment>
<comment type="pathway">
    <text evidence="2 10">Cofactor biosynthesis; NAD(+) biosynthesis; deamido-NAD(+) from nicotinate D-ribonucleotide: step 1/1.</text>
</comment>
<dbReference type="NCBIfam" id="NF000840">
    <property type="entry name" value="PRK00071.1-3"/>
    <property type="match status" value="1"/>
</dbReference>
<comment type="catalytic activity">
    <reaction evidence="9 10">
        <text>nicotinate beta-D-ribonucleotide + ATP + H(+) = deamido-NAD(+) + diphosphate</text>
        <dbReference type="Rhea" id="RHEA:22860"/>
        <dbReference type="ChEBI" id="CHEBI:15378"/>
        <dbReference type="ChEBI" id="CHEBI:30616"/>
        <dbReference type="ChEBI" id="CHEBI:33019"/>
        <dbReference type="ChEBI" id="CHEBI:57502"/>
        <dbReference type="ChEBI" id="CHEBI:58437"/>
        <dbReference type="EC" id="2.7.7.18"/>
    </reaction>
</comment>
<reference evidence="12" key="1">
    <citation type="submission" date="2018-08" db="EMBL/GenBank/DDBJ databases">
        <title>Comparative genomics of wild bee and flower associated Lactobacillus reveals potential adaptation to the bee host.</title>
        <authorList>
            <person name="Vuong H.Q."/>
            <person name="Mcfrederick Q.S."/>
        </authorList>
    </citation>
    <scope>NUCLEOTIDE SEQUENCE</scope>
    <source>
        <strain evidence="12">HV_63</strain>
    </source>
</reference>
<dbReference type="PANTHER" id="PTHR39321:SF3">
    <property type="entry name" value="PHOSPHOPANTETHEINE ADENYLYLTRANSFERASE"/>
    <property type="match status" value="1"/>
</dbReference>
<dbReference type="Proteomes" id="UP000784700">
    <property type="component" value="Unassembled WGS sequence"/>
</dbReference>
<accession>A0A9Q8INA7</accession>
<dbReference type="HAMAP" id="MF_00244">
    <property type="entry name" value="NaMN_adenylyltr"/>
    <property type="match status" value="1"/>
</dbReference>
<dbReference type="InterPro" id="IPR004821">
    <property type="entry name" value="Cyt_trans-like"/>
</dbReference>
<dbReference type="GO" id="GO:0005524">
    <property type="term" value="F:ATP binding"/>
    <property type="evidence" value="ECO:0007669"/>
    <property type="project" value="UniProtKB-KW"/>
</dbReference>
<evidence type="ECO:0000256" key="9">
    <source>
        <dbReference type="ARBA" id="ARBA00048721"/>
    </source>
</evidence>
<evidence type="ECO:0000259" key="11">
    <source>
        <dbReference type="Pfam" id="PF01467"/>
    </source>
</evidence>